<name>A0A0N4WUN0_HAEPC</name>
<proteinExistence type="predicted"/>
<evidence type="ECO:0000313" key="2">
    <source>
        <dbReference type="Proteomes" id="UP000268014"/>
    </source>
</evidence>
<dbReference type="OrthoDB" id="5832370at2759"/>
<reference evidence="3" key="1">
    <citation type="submission" date="2017-02" db="UniProtKB">
        <authorList>
            <consortium name="WormBaseParasite"/>
        </authorList>
    </citation>
    <scope>IDENTIFICATION</scope>
</reference>
<accession>A0A0N4WUN0</accession>
<evidence type="ECO:0000313" key="3">
    <source>
        <dbReference type="WBParaSite" id="HPLM_0001536301-mRNA-1"/>
    </source>
</evidence>
<dbReference type="Proteomes" id="UP000268014">
    <property type="component" value="Unassembled WGS sequence"/>
</dbReference>
<dbReference type="AlphaFoldDB" id="A0A0N4WUN0"/>
<dbReference type="WBParaSite" id="HPLM_0001536301-mRNA-1">
    <property type="protein sequence ID" value="HPLM_0001536301-mRNA-1"/>
    <property type="gene ID" value="HPLM_0001536301"/>
</dbReference>
<dbReference type="OMA" id="DCELLPC"/>
<organism evidence="3">
    <name type="scientific">Haemonchus placei</name>
    <name type="common">Barber's pole worm</name>
    <dbReference type="NCBI Taxonomy" id="6290"/>
    <lineage>
        <taxon>Eukaryota</taxon>
        <taxon>Metazoa</taxon>
        <taxon>Ecdysozoa</taxon>
        <taxon>Nematoda</taxon>
        <taxon>Chromadorea</taxon>
        <taxon>Rhabditida</taxon>
        <taxon>Rhabditina</taxon>
        <taxon>Rhabditomorpha</taxon>
        <taxon>Strongyloidea</taxon>
        <taxon>Trichostrongylidae</taxon>
        <taxon>Haemonchus</taxon>
    </lineage>
</organism>
<sequence>MHGLDDRWTRADRIPWDELMISFPPNEYNPMDYVASCQTILTIPLNDQREDRSRGVQTTSEPKQKCDMSANSQLMLTIIDLILPSIDYDSSITHDSELFYDTLPQTIELSPCSLTEVDSYEIADKHTPNASIVDQKGVIKTDTSMKLKHHVFVKEVSYTSSSFEGPPPQDDSWIIYILQPIRRPTLPTSSDCELLPCPSRKVYVTEKRIIME</sequence>
<gene>
    <name evidence="1" type="ORF">HPLM_LOCUS15355</name>
</gene>
<reference evidence="1 2" key="2">
    <citation type="submission" date="2018-11" db="EMBL/GenBank/DDBJ databases">
        <authorList>
            <consortium name="Pathogen Informatics"/>
        </authorList>
    </citation>
    <scope>NUCLEOTIDE SEQUENCE [LARGE SCALE GENOMIC DNA]</scope>
    <source>
        <strain evidence="1 2">MHpl1</strain>
    </source>
</reference>
<evidence type="ECO:0000313" key="1">
    <source>
        <dbReference type="EMBL" id="VDO56309.1"/>
    </source>
</evidence>
<keyword evidence="2" id="KW-1185">Reference proteome</keyword>
<protein>
    <submittedName>
        <fullName evidence="3">NAC domain-containing protein</fullName>
    </submittedName>
</protein>
<dbReference type="EMBL" id="UZAF01018948">
    <property type="protein sequence ID" value="VDO56309.1"/>
    <property type="molecule type" value="Genomic_DNA"/>
</dbReference>